<dbReference type="EMBL" id="FMCV01000002">
    <property type="protein sequence ID" value="SCE79209.1"/>
    <property type="molecule type" value="Genomic_DNA"/>
</dbReference>
<dbReference type="Gene3D" id="1.10.150.240">
    <property type="entry name" value="Putative phosphatase, domain 2"/>
    <property type="match status" value="1"/>
</dbReference>
<dbReference type="Pfam" id="PF12710">
    <property type="entry name" value="HAD"/>
    <property type="match status" value="1"/>
</dbReference>
<protein>
    <submittedName>
        <fullName evidence="1">Phosphoglycolate phosphatase, HAD superfamily</fullName>
    </submittedName>
</protein>
<name>A0A1C4V601_9ACTN</name>
<accession>A0A1C4V601</accession>
<dbReference type="Proteomes" id="UP000198551">
    <property type="component" value="Unassembled WGS sequence"/>
</dbReference>
<dbReference type="AlphaFoldDB" id="A0A1C4V601"/>
<evidence type="ECO:0000313" key="2">
    <source>
        <dbReference type="Proteomes" id="UP000198551"/>
    </source>
</evidence>
<dbReference type="GO" id="GO:0006281">
    <property type="term" value="P:DNA repair"/>
    <property type="evidence" value="ECO:0007669"/>
    <property type="project" value="TreeGrafter"/>
</dbReference>
<sequence length="259" mass="27309">MLDRVSCPYACDDASMNHSSAGLVIWDVDGTLIPADLRWLTRAIARAYGIAESEVVFPDKKVHGYTDESIAVDTAIDSGVDPSAAEAGIPAFRQAIAAVMHEGRQELAEVQPPYPGAAASIAGLHSRGFIQTVLTGNLRSAAEVKLDVAGLDEFLDLRIGGFGSDARDRFQLPAVVAQRYSAIYGDPLDSARVIVIGDAPNDIACARHADFRVAVVAHRIGRQELASYEPDLVLDSLDPTTVVAAVSSLLSAGGSPAAR</sequence>
<reference evidence="2" key="1">
    <citation type="submission" date="2016-06" db="EMBL/GenBank/DDBJ databases">
        <authorList>
            <person name="Varghese N."/>
        </authorList>
    </citation>
    <scope>NUCLEOTIDE SEQUENCE [LARGE SCALE GENOMIC DNA]</scope>
    <source>
        <strain evidence="2">DSM 45555</strain>
    </source>
</reference>
<dbReference type="GO" id="GO:0005829">
    <property type="term" value="C:cytosol"/>
    <property type="evidence" value="ECO:0007669"/>
    <property type="project" value="TreeGrafter"/>
</dbReference>
<dbReference type="InterPro" id="IPR036412">
    <property type="entry name" value="HAD-like_sf"/>
</dbReference>
<organism evidence="1 2">
    <name type="scientific">Micromonospora marina</name>
    <dbReference type="NCBI Taxonomy" id="307120"/>
    <lineage>
        <taxon>Bacteria</taxon>
        <taxon>Bacillati</taxon>
        <taxon>Actinomycetota</taxon>
        <taxon>Actinomycetes</taxon>
        <taxon>Micromonosporales</taxon>
        <taxon>Micromonosporaceae</taxon>
        <taxon>Micromonospora</taxon>
    </lineage>
</organism>
<dbReference type="InterPro" id="IPR023214">
    <property type="entry name" value="HAD_sf"/>
</dbReference>
<dbReference type="PANTHER" id="PTHR43434">
    <property type="entry name" value="PHOSPHOGLYCOLATE PHOSPHATASE"/>
    <property type="match status" value="1"/>
</dbReference>
<dbReference type="InterPro" id="IPR050155">
    <property type="entry name" value="HAD-like_hydrolase_sf"/>
</dbReference>
<dbReference type="GO" id="GO:0008967">
    <property type="term" value="F:phosphoglycolate phosphatase activity"/>
    <property type="evidence" value="ECO:0007669"/>
    <property type="project" value="TreeGrafter"/>
</dbReference>
<dbReference type="SUPFAM" id="SSF56784">
    <property type="entry name" value="HAD-like"/>
    <property type="match status" value="1"/>
</dbReference>
<dbReference type="SFLD" id="SFLDG01129">
    <property type="entry name" value="C1.5:_HAD__Beta-PGM__Phosphata"/>
    <property type="match status" value="1"/>
</dbReference>
<keyword evidence="2" id="KW-1185">Reference proteome</keyword>
<dbReference type="SFLD" id="SFLDS00003">
    <property type="entry name" value="Haloacid_Dehalogenase"/>
    <property type="match status" value="1"/>
</dbReference>
<dbReference type="Gene3D" id="3.40.50.1000">
    <property type="entry name" value="HAD superfamily/HAD-like"/>
    <property type="match status" value="1"/>
</dbReference>
<evidence type="ECO:0000313" key="1">
    <source>
        <dbReference type="EMBL" id="SCE79209.1"/>
    </source>
</evidence>
<proteinExistence type="predicted"/>
<gene>
    <name evidence="1" type="ORF">GA0070215_102414</name>
</gene>
<dbReference type="PANTHER" id="PTHR43434:SF1">
    <property type="entry name" value="PHOSPHOGLYCOLATE PHOSPHATASE"/>
    <property type="match status" value="1"/>
</dbReference>
<dbReference type="InterPro" id="IPR023198">
    <property type="entry name" value="PGP-like_dom2"/>
</dbReference>